<dbReference type="AlphaFoldDB" id="A0AAN6SWC3"/>
<dbReference type="CDD" id="cd00303">
    <property type="entry name" value="retropepsin_like"/>
    <property type="match status" value="1"/>
</dbReference>
<feature type="non-terminal residue" evidence="1">
    <location>
        <position position="161"/>
    </location>
</feature>
<dbReference type="EMBL" id="MU863790">
    <property type="protein sequence ID" value="KAK4095773.1"/>
    <property type="molecule type" value="Genomic_DNA"/>
</dbReference>
<protein>
    <submittedName>
        <fullName evidence="1">Uncharacterized protein</fullName>
    </submittedName>
</protein>
<sequence length="161" mass="18786">VSLTTHDALADTGADGYLFVSTSFAKQLRKLLQVKRFKDFRPRPIGGFDNYGATQWINSTVRGHLTVQGRTGYDESFLVIDSSHDVMIGRKWFERHDVLIDCKRRRLLFPPEWEPDPRWMKGANIPLDQSPAKRLDREAVEGICRRERLMDEEDRRRRAGR</sequence>
<dbReference type="InterPro" id="IPR021109">
    <property type="entry name" value="Peptidase_aspartic_dom_sf"/>
</dbReference>
<dbReference type="Proteomes" id="UP001305647">
    <property type="component" value="Unassembled WGS sequence"/>
</dbReference>
<feature type="non-terminal residue" evidence="1">
    <location>
        <position position="1"/>
    </location>
</feature>
<accession>A0AAN6SWC3</accession>
<gene>
    <name evidence="1" type="ORF">N658DRAFT_387029</name>
</gene>
<evidence type="ECO:0000313" key="2">
    <source>
        <dbReference type="Proteomes" id="UP001305647"/>
    </source>
</evidence>
<keyword evidence="2" id="KW-1185">Reference proteome</keyword>
<evidence type="ECO:0000313" key="1">
    <source>
        <dbReference type="EMBL" id="KAK4095773.1"/>
    </source>
</evidence>
<comment type="caution">
    <text evidence="1">The sequence shown here is derived from an EMBL/GenBank/DDBJ whole genome shotgun (WGS) entry which is preliminary data.</text>
</comment>
<reference evidence="1" key="2">
    <citation type="submission" date="2023-05" db="EMBL/GenBank/DDBJ databases">
        <authorList>
            <consortium name="Lawrence Berkeley National Laboratory"/>
            <person name="Steindorff A."/>
            <person name="Hensen N."/>
            <person name="Bonometti L."/>
            <person name="Westerberg I."/>
            <person name="Brannstrom I.O."/>
            <person name="Guillou S."/>
            <person name="Cros-Aarteil S."/>
            <person name="Calhoun S."/>
            <person name="Haridas S."/>
            <person name="Kuo A."/>
            <person name="Mondo S."/>
            <person name="Pangilinan J."/>
            <person name="Riley R."/>
            <person name="Labutti K."/>
            <person name="Andreopoulos B."/>
            <person name="Lipzen A."/>
            <person name="Chen C."/>
            <person name="Yanf M."/>
            <person name="Daum C."/>
            <person name="Ng V."/>
            <person name="Clum A."/>
            <person name="Ohm R."/>
            <person name="Martin F."/>
            <person name="Silar P."/>
            <person name="Natvig D."/>
            <person name="Lalanne C."/>
            <person name="Gautier V."/>
            <person name="Ament-Velasquez S.L."/>
            <person name="Kruys A."/>
            <person name="Hutchinson M.I."/>
            <person name="Powell A.J."/>
            <person name="Barry K."/>
            <person name="Miller A.N."/>
            <person name="Grigoriev I.V."/>
            <person name="Debuchy R."/>
            <person name="Gladieux P."/>
            <person name="Thoren M.H."/>
            <person name="Johannesson H."/>
        </authorList>
    </citation>
    <scope>NUCLEOTIDE SEQUENCE</scope>
    <source>
        <strain evidence="1">CBS 757.83</strain>
    </source>
</reference>
<proteinExistence type="predicted"/>
<dbReference type="Gene3D" id="2.40.70.10">
    <property type="entry name" value="Acid Proteases"/>
    <property type="match status" value="1"/>
</dbReference>
<name>A0AAN6SWC3_9PEZI</name>
<reference evidence="1" key="1">
    <citation type="journal article" date="2023" name="Mol. Phylogenet. Evol.">
        <title>Genome-scale phylogeny and comparative genomics of the fungal order Sordariales.</title>
        <authorList>
            <person name="Hensen N."/>
            <person name="Bonometti L."/>
            <person name="Westerberg I."/>
            <person name="Brannstrom I.O."/>
            <person name="Guillou S."/>
            <person name="Cros-Aarteil S."/>
            <person name="Calhoun S."/>
            <person name="Haridas S."/>
            <person name="Kuo A."/>
            <person name="Mondo S."/>
            <person name="Pangilinan J."/>
            <person name="Riley R."/>
            <person name="LaButti K."/>
            <person name="Andreopoulos B."/>
            <person name="Lipzen A."/>
            <person name="Chen C."/>
            <person name="Yan M."/>
            <person name="Daum C."/>
            <person name="Ng V."/>
            <person name="Clum A."/>
            <person name="Steindorff A."/>
            <person name="Ohm R.A."/>
            <person name="Martin F."/>
            <person name="Silar P."/>
            <person name="Natvig D.O."/>
            <person name="Lalanne C."/>
            <person name="Gautier V."/>
            <person name="Ament-Velasquez S.L."/>
            <person name="Kruys A."/>
            <person name="Hutchinson M.I."/>
            <person name="Powell A.J."/>
            <person name="Barry K."/>
            <person name="Miller A.N."/>
            <person name="Grigoriev I.V."/>
            <person name="Debuchy R."/>
            <person name="Gladieux P."/>
            <person name="Hiltunen Thoren M."/>
            <person name="Johannesson H."/>
        </authorList>
    </citation>
    <scope>NUCLEOTIDE SEQUENCE</scope>
    <source>
        <strain evidence="1">CBS 757.83</strain>
    </source>
</reference>
<organism evidence="1 2">
    <name type="scientific">Parathielavia hyrcaniae</name>
    <dbReference type="NCBI Taxonomy" id="113614"/>
    <lineage>
        <taxon>Eukaryota</taxon>
        <taxon>Fungi</taxon>
        <taxon>Dikarya</taxon>
        <taxon>Ascomycota</taxon>
        <taxon>Pezizomycotina</taxon>
        <taxon>Sordariomycetes</taxon>
        <taxon>Sordariomycetidae</taxon>
        <taxon>Sordariales</taxon>
        <taxon>Chaetomiaceae</taxon>
        <taxon>Parathielavia</taxon>
    </lineage>
</organism>